<evidence type="ECO:0000313" key="2">
    <source>
        <dbReference type="Proteomes" id="UP001225356"/>
    </source>
</evidence>
<accession>A0ABT9QJT3</accession>
<dbReference type="RefSeq" id="WP_307563107.1">
    <property type="nucleotide sequence ID" value="NZ_JAUSQU010000001.1"/>
</dbReference>
<gene>
    <name evidence="1" type="ORF">J2853_005754</name>
</gene>
<sequence>MPSKEHEALIHLFRNRPSLAPELLESALGVSVPAYGEARLESGELTDCTPTEYRADAVVLLTLAADPVLAVVVEVQRGRDADKRWSWPVYLTTLRARTRCPAVLLVICADTRTATWCRTPIHLGHPGWTLAPLVVGPEAVPLVTDAKQAADAPELAVLSAMAHGGAPEGIDVLQALFGALAVIDDDQARLYSDFVLMALPAAARQSLEELMKTGTYEYQSDFARKYVAEGRTEGLAEGEAKGEAKALLAVLSARGIEISDGARERISNCTDIEQIETWIRLAATANSTDVLFD</sequence>
<dbReference type="EMBL" id="JAUSQU010000001">
    <property type="protein sequence ID" value="MDP9846543.1"/>
    <property type="molecule type" value="Genomic_DNA"/>
</dbReference>
<dbReference type="Proteomes" id="UP001225356">
    <property type="component" value="Unassembled WGS sequence"/>
</dbReference>
<reference evidence="1 2" key="1">
    <citation type="submission" date="2023-07" db="EMBL/GenBank/DDBJ databases">
        <title>Sequencing the genomes of 1000 actinobacteria strains.</title>
        <authorList>
            <person name="Klenk H.-P."/>
        </authorList>
    </citation>
    <scope>NUCLEOTIDE SEQUENCE [LARGE SCALE GENOMIC DNA]</scope>
    <source>
        <strain evidence="1 2">DSM 46740</strain>
    </source>
</reference>
<evidence type="ECO:0000313" key="1">
    <source>
        <dbReference type="EMBL" id="MDP9846543.1"/>
    </source>
</evidence>
<name>A0ABT9QJT3_9ACTN</name>
<dbReference type="PANTHER" id="PTHR34613:SF1">
    <property type="entry name" value="SLL6017 PROTEIN"/>
    <property type="match status" value="1"/>
</dbReference>
<dbReference type="PANTHER" id="PTHR34613">
    <property type="entry name" value="SLL0800 PROTEIN"/>
    <property type="match status" value="1"/>
</dbReference>
<proteinExistence type="predicted"/>
<organism evidence="1 2">
    <name type="scientific">Streptosporangium lutulentum</name>
    <dbReference type="NCBI Taxonomy" id="1461250"/>
    <lineage>
        <taxon>Bacteria</taxon>
        <taxon>Bacillati</taxon>
        <taxon>Actinomycetota</taxon>
        <taxon>Actinomycetes</taxon>
        <taxon>Streptosporangiales</taxon>
        <taxon>Streptosporangiaceae</taxon>
        <taxon>Streptosporangium</taxon>
    </lineage>
</organism>
<comment type="caution">
    <text evidence="1">The sequence shown here is derived from an EMBL/GenBank/DDBJ whole genome shotgun (WGS) entry which is preliminary data.</text>
</comment>
<keyword evidence="2" id="KW-1185">Reference proteome</keyword>
<protein>
    <recommendedName>
        <fullName evidence="3">Transposase (putative) YhgA-like domain-containing protein</fullName>
    </recommendedName>
</protein>
<evidence type="ECO:0008006" key="3">
    <source>
        <dbReference type="Google" id="ProtNLM"/>
    </source>
</evidence>